<gene>
    <name evidence="1" type="ORF">M9H77_17431</name>
</gene>
<dbReference type="Proteomes" id="UP001060085">
    <property type="component" value="Linkage Group LG04"/>
</dbReference>
<keyword evidence="2" id="KW-1185">Reference proteome</keyword>
<protein>
    <submittedName>
        <fullName evidence="1">Uncharacterized protein</fullName>
    </submittedName>
</protein>
<organism evidence="1 2">
    <name type="scientific">Catharanthus roseus</name>
    <name type="common">Madagascar periwinkle</name>
    <name type="synonym">Vinca rosea</name>
    <dbReference type="NCBI Taxonomy" id="4058"/>
    <lineage>
        <taxon>Eukaryota</taxon>
        <taxon>Viridiplantae</taxon>
        <taxon>Streptophyta</taxon>
        <taxon>Embryophyta</taxon>
        <taxon>Tracheophyta</taxon>
        <taxon>Spermatophyta</taxon>
        <taxon>Magnoliopsida</taxon>
        <taxon>eudicotyledons</taxon>
        <taxon>Gunneridae</taxon>
        <taxon>Pentapetalae</taxon>
        <taxon>asterids</taxon>
        <taxon>lamiids</taxon>
        <taxon>Gentianales</taxon>
        <taxon>Apocynaceae</taxon>
        <taxon>Rauvolfioideae</taxon>
        <taxon>Vinceae</taxon>
        <taxon>Catharanthinae</taxon>
        <taxon>Catharanthus</taxon>
    </lineage>
</organism>
<proteinExistence type="predicted"/>
<accession>A0ACC0B4K8</accession>
<name>A0ACC0B4K8_CATRO</name>
<sequence>MHEFSWSNCLIETIGFNSLPHFKLNGSIFPLHRGFLFKSPLQCYLILAYIKVLMLYILILHINLERRFKLCLYWYQKAKSFAHRVLIRLPHAQVKDVNHGDSVLQTGGQTLVRTRNHHVHWRG</sequence>
<comment type="caution">
    <text evidence="1">The sequence shown here is derived from an EMBL/GenBank/DDBJ whole genome shotgun (WGS) entry which is preliminary data.</text>
</comment>
<evidence type="ECO:0000313" key="1">
    <source>
        <dbReference type="EMBL" id="KAI5667578.1"/>
    </source>
</evidence>
<evidence type="ECO:0000313" key="2">
    <source>
        <dbReference type="Proteomes" id="UP001060085"/>
    </source>
</evidence>
<reference evidence="2" key="1">
    <citation type="journal article" date="2023" name="Nat. Plants">
        <title>Single-cell RNA sequencing provides a high-resolution roadmap for understanding the multicellular compartmentation of specialized metabolism.</title>
        <authorList>
            <person name="Sun S."/>
            <person name="Shen X."/>
            <person name="Li Y."/>
            <person name="Li Y."/>
            <person name="Wang S."/>
            <person name="Li R."/>
            <person name="Zhang H."/>
            <person name="Shen G."/>
            <person name="Guo B."/>
            <person name="Wei J."/>
            <person name="Xu J."/>
            <person name="St-Pierre B."/>
            <person name="Chen S."/>
            <person name="Sun C."/>
        </authorList>
    </citation>
    <scope>NUCLEOTIDE SEQUENCE [LARGE SCALE GENOMIC DNA]</scope>
</reference>
<dbReference type="EMBL" id="CM044704">
    <property type="protein sequence ID" value="KAI5667578.1"/>
    <property type="molecule type" value="Genomic_DNA"/>
</dbReference>